<gene>
    <name evidence="6" type="primary">fbiD</name>
    <name evidence="5" type="synonym">cofC</name>
    <name evidence="6" type="ORF">MsAm2_09360</name>
</gene>
<dbReference type="Gene3D" id="6.10.140.50">
    <property type="match status" value="1"/>
</dbReference>
<dbReference type="SUPFAM" id="SSF53448">
    <property type="entry name" value="Nucleotide-diphospho-sugar transferases"/>
    <property type="match status" value="1"/>
</dbReference>
<reference evidence="6 7" key="1">
    <citation type="submission" date="2023-07" db="EMBL/GenBank/DDBJ databases">
        <title>Closed genome sequence of Methanosarcinaceae archaeon Am2.</title>
        <authorList>
            <person name="Poehlein A."/>
            <person name="Protasov E."/>
            <person name="Platt K."/>
            <person name="Reeh H."/>
            <person name="Daniel R."/>
            <person name="Brune A."/>
        </authorList>
    </citation>
    <scope>NUCLEOTIDE SEQUENCE [LARGE SCALE GENOMIC DNA]</scope>
    <source>
        <strain evidence="6 7">Am2</strain>
    </source>
</reference>
<keyword evidence="2 5" id="KW-0548">Nucleotidyltransferase</keyword>
<dbReference type="Gene3D" id="3.90.550.10">
    <property type="entry name" value="Spore Coat Polysaccharide Biosynthesis Protein SpsA, Chain A"/>
    <property type="match status" value="1"/>
</dbReference>
<keyword evidence="7" id="KW-1185">Reference proteome</keyword>
<keyword evidence="3 5" id="KW-0547">Nucleotide-binding</keyword>
<dbReference type="Proteomes" id="UP001304970">
    <property type="component" value="Chromosome"/>
</dbReference>
<dbReference type="Pfam" id="PF01983">
    <property type="entry name" value="CofC"/>
    <property type="match status" value="2"/>
</dbReference>
<name>A0AA96V786_9EURY</name>
<dbReference type="NCBIfam" id="TIGR03552">
    <property type="entry name" value="F420_cofC"/>
    <property type="match status" value="1"/>
</dbReference>
<dbReference type="AlphaFoldDB" id="A0AA96V786"/>
<dbReference type="InterPro" id="IPR002835">
    <property type="entry name" value="CofC"/>
</dbReference>
<dbReference type="PANTHER" id="PTHR40392:SF1">
    <property type="entry name" value="2-PHOSPHO-L-LACTATE GUANYLYLTRANSFERASE"/>
    <property type="match status" value="1"/>
</dbReference>
<dbReference type="GO" id="GO:0005525">
    <property type="term" value="F:GTP binding"/>
    <property type="evidence" value="ECO:0007669"/>
    <property type="project" value="UniProtKB-KW"/>
</dbReference>
<proteinExistence type="inferred from homology"/>
<evidence type="ECO:0000256" key="5">
    <source>
        <dbReference type="HAMAP-Rule" id="MF_02114"/>
    </source>
</evidence>
<keyword evidence="4 5" id="KW-0342">GTP-binding</keyword>
<dbReference type="GO" id="GO:0043814">
    <property type="term" value="F:phospholactate guanylyltransferase activity"/>
    <property type="evidence" value="ECO:0007669"/>
    <property type="project" value="UniProtKB-EC"/>
</dbReference>
<accession>A0AA96V786</accession>
<dbReference type="GeneID" id="89228356"/>
<evidence type="ECO:0000313" key="7">
    <source>
        <dbReference type="Proteomes" id="UP001304970"/>
    </source>
</evidence>
<sequence length="239" mass="26310">MIPRVLIPLRPDNPKSRLSPVLSEEERQTLFLLMLEHVVSVLKRAGISQLDLLSTTALSKSIETSVLSLFCDSGNGSDGGNGDSFASFLTDERDLNSAVNAYLKKSAAPILIVMADLALLRPENILQMVRPPVEKSQVYGRLIRVAPGKGGGTNMIFIGAPDVFDVKYHGQSFKKHVDEAQDLGLCLEIYDSFYASIDIDEPGDLTELLIHGEGPLREFADKTLSLLETNGRNRFEHKK</sequence>
<dbReference type="InterPro" id="IPR029044">
    <property type="entry name" value="Nucleotide-diphossugar_trans"/>
</dbReference>
<comment type="function">
    <text evidence="5">Guanylyltransferase that catalyzes the activation of (2S)-2-phospholactate (2-PL) as (2S)-lactyl-2-diphospho-5'-guanosine, via the condensation of 2-PL with GTP. It is involved in the biosynthesis of coenzyme F420, a hydride carrier cofactor.</text>
</comment>
<dbReference type="EC" id="2.7.7.68" evidence="5"/>
<evidence type="ECO:0000256" key="2">
    <source>
        <dbReference type="ARBA" id="ARBA00022695"/>
    </source>
</evidence>
<dbReference type="EMBL" id="CP131061">
    <property type="protein sequence ID" value="WNY27145.1"/>
    <property type="molecule type" value="Genomic_DNA"/>
</dbReference>
<comment type="catalytic activity">
    <reaction evidence="5">
        <text>(2S)-2-phospholactate + GTP + H(+) = (2S)-lactyl-2-diphospho-5'-guanosine + diphosphate</text>
        <dbReference type="Rhea" id="RHEA:63424"/>
        <dbReference type="ChEBI" id="CHEBI:15378"/>
        <dbReference type="ChEBI" id="CHEBI:33019"/>
        <dbReference type="ChEBI" id="CHEBI:37565"/>
        <dbReference type="ChEBI" id="CHEBI:59435"/>
        <dbReference type="ChEBI" id="CHEBI:59906"/>
        <dbReference type="EC" id="2.7.7.68"/>
    </reaction>
</comment>
<dbReference type="GO" id="GO:0052645">
    <property type="term" value="P:F420-0 metabolic process"/>
    <property type="evidence" value="ECO:0007669"/>
    <property type="project" value="UniProtKB-UniRule"/>
</dbReference>
<evidence type="ECO:0000256" key="1">
    <source>
        <dbReference type="ARBA" id="ARBA00022679"/>
    </source>
</evidence>
<comment type="similarity">
    <text evidence="5">Belongs to the CofC family.</text>
</comment>
<evidence type="ECO:0000313" key="6">
    <source>
        <dbReference type="EMBL" id="WNY27145.1"/>
    </source>
</evidence>
<evidence type="ECO:0000256" key="4">
    <source>
        <dbReference type="ARBA" id="ARBA00023134"/>
    </source>
</evidence>
<dbReference type="HAMAP" id="MF_02114">
    <property type="entry name" value="CofC"/>
    <property type="match status" value="1"/>
</dbReference>
<comment type="pathway">
    <text evidence="5">Cofactor biosynthesis; coenzyme F420 biosynthesis.</text>
</comment>
<keyword evidence="1 5" id="KW-0808">Transferase</keyword>
<organism evidence="6 7">
    <name type="scientific">Methanolapillus ohkumae</name>
    <dbReference type="NCBI Taxonomy" id="3028298"/>
    <lineage>
        <taxon>Archaea</taxon>
        <taxon>Methanobacteriati</taxon>
        <taxon>Methanobacteriota</taxon>
        <taxon>Stenosarchaea group</taxon>
        <taxon>Methanomicrobia</taxon>
        <taxon>Methanosarcinales</taxon>
        <taxon>Methanosarcinaceae</taxon>
        <taxon>Methanolapillus</taxon>
    </lineage>
</organism>
<comment type="subunit">
    <text evidence="5">Homodimer.</text>
</comment>
<dbReference type="RefSeq" id="WP_338097126.1">
    <property type="nucleotide sequence ID" value="NZ_CP131061.1"/>
</dbReference>
<evidence type="ECO:0000256" key="3">
    <source>
        <dbReference type="ARBA" id="ARBA00022741"/>
    </source>
</evidence>
<protein>
    <recommendedName>
        <fullName evidence="5">2-phospho-L-lactate guanylyltransferase</fullName>
        <shortName evidence="5">LP guanylyltransferase</shortName>
        <ecNumber evidence="5">2.7.7.68</ecNumber>
    </recommendedName>
</protein>
<dbReference type="PANTHER" id="PTHR40392">
    <property type="entry name" value="2-PHOSPHO-L-LACTATE GUANYLYLTRANSFERASE"/>
    <property type="match status" value="1"/>
</dbReference>